<keyword evidence="4" id="KW-0805">Transcription regulation</keyword>
<feature type="coiled-coil region" evidence="8">
    <location>
        <begin position="45"/>
        <end position="72"/>
    </location>
</feature>
<gene>
    <name evidence="11" type="ORF">N7468_005484</name>
</gene>
<feature type="region of interest" description="Disordered" evidence="9">
    <location>
        <begin position="148"/>
        <end position="173"/>
    </location>
</feature>
<dbReference type="EMBL" id="JAPQKS010000004">
    <property type="protein sequence ID" value="KAJ5232528.1"/>
    <property type="molecule type" value="Genomic_DNA"/>
</dbReference>
<evidence type="ECO:0000256" key="7">
    <source>
        <dbReference type="ARBA" id="ARBA00023242"/>
    </source>
</evidence>
<evidence type="ECO:0000256" key="9">
    <source>
        <dbReference type="SAM" id="MobiDB-lite"/>
    </source>
</evidence>
<evidence type="ECO:0000256" key="3">
    <source>
        <dbReference type="ARBA" id="ARBA00022833"/>
    </source>
</evidence>
<evidence type="ECO:0000256" key="2">
    <source>
        <dbReference type="ARBA" id="ARBA00022723"/>
    </source>
</evidence>
<dbReference type="PANTHER" id="PTHR47782">
    <property type="entry name" value="ZN(II)2CYS6 TRANSCRIPTION FACTOR (EUROFUNG)-RELATED"/>
    <property type="match status" value="1"/>
</dbReference>
<keyword evidence="12" id="KW-1185">Reference proteome</keyword>
<keyword evidence="3" id="KW-0862">Zinc</keyword>
<reference evidence="11" key="1">
    <citation type="submission" date="2022-11" db="EMBL/GenBank/DDBJ databases">
        <authorList>
            <person name="Petersen C."/>
        </authorList>
    </citation>
    <scope>NUCLEOTIDE SEQUENCE</scope>
    <source>
        <strain evidence="11">IBT 19713</strain>
    </source>
</reference>
<dbReference type="GO" id="GO:0000981">
    <property type="term" value="F:DNA-binding transcription factor activity, RNA polymerase II-specific"/>
    <property type="evidence" value="ECO:0007669"/>
    <property type="project" value="InterPro"/>
</dbReference>
<dbReference type="Gene3D" id="4.10.240.10">
    <property type="entry name" value="Zn(2)-C6 fungal-type DNA-binding domain"/>
    <property type="match status" value="1"/>
</dbReference>
<dbReference type="PANTHER" id="PTHR47782:SF1">
    <property type="entry name" value="PYRIMIDINE PATHWAY REGULATORY PROTEIN 1"/>
    <property type="match status" value="1"/>
</dbReference>
<evidence type="ECO:0000259" key="10">
    <source>
        <dbReference type="SMART" id="SM00906"/>
    </source>
</evidence>
<dbReference type="InterPro" id="IPR007219">
    <property type="entry name" value="XnlR_reg_dom"/>
</dbReference>
<evidence type="ECO:0000256" key="4">
    <source>
        <dbReference type="ARBA" id="ARBA00023015"/>
    </source>
</evidence>
<dbReference type="OrthoDB" id="189997at2759"/>
<proteinExistence type="predicted"/>
<dbReference type="Pfam" id="PF04082">
    <property type="entry name" value="Fungal_trans"/>
    <property type="match status" value="1"/>
</dbReference>
<dbReference type="GeneID" id="83202084"/>
<dbReference type="InterPro" id="IPR036864">
    <property type="entry name" value="Zn2-C6_fun-type_DNA-bd_sf"/>
</dbReference>
<evidence type="ECO:0000256" key="5">
    <source>
        <dbReference type="ARBA" id="ARBA00023125"/>
    </source>
</evidence>
<sequence length="667" mass="74914">MATIGLTFIPQCDLLFPKCSTCEAARAPCLKFDNEKQAEIPRGYVLTLESQVKQLKLEIAELKAEKHNEAGQPGFVCERTDTGYSCSPSSRTTATATTESVTSDPQEMVKSMGLVLLESSNHTQFMGTSSGVSFAKLVLASIKHDIPLAGAESPERQRQHRPTPTEPSTIVTSLPPRHAADHIARAYFSYRTPHLPILEQKSVEIIFNRVYDQPLNCSRRVAEHDMFITYMVLAIGLFSMSTRGGSRPQQSEGCFNAALQRVDTLLSYSSGDLDTLTTLILIAQYLVLNPSRGNLWQLTGVILRLCVDTGLHWETETILAFPEALLNKRRRLYWAAYGLDRFLCINLGRPFGIAEQSMSTRLPDPYISEAADGYESGKLEVLHQRLANHIIKLYRLQSEIKHVLYHQIQGATVAYPRPNYNLWFRDIQSRLRAWHDEIPAAKQCDSECIYAQQAWWEASFSGTVLLLHRPNPLVANPSSESLKTCYDTACRCIRAIKTLQREGHITIVWESVHQLFMAGLTIIYCMWQSPQIRESTSVVDFATVSQDCAVALTALVEYFPEAKGCRDAFELVTSATLRWLGTKAEDNGLDCHGSILNHEIDLVRELMPFSTARWQIHDPGSIFPDEPFELANFLSEAAQYHRPWDLTSDFSLDDLMGDFSSIEGGFS</sequence>
<protein>
    <submittedName>
        <fullName evidence="11">Fungal-specific transcription factor domain-containing protein</fullName>
    </submittedName>
</protein>
<dbReference type="GO" id="GO:0043565">
    <property type="term" value="F:sequence-specific DNA binding"/>
    <property type="evidence" value="ECO:0007669"/>
    <property type="project" value="TreeGrafter"/>
</dbReference>
<dbReference type="GO" id="GO:0045944">
    <property type="term" value="P:positive regulation of transcription by RNA polymerase II"/>
    <property type="evidence" value="ECO:0007669"/>
    <property type="project" value="TreeGrafter"/>
</dbReference>
<feature type="domain" description="Xylanolytic transcriptional activator regulatory" evidence="10">
    <location>
        <begin position="295"/>
        <end position="369"/>
    </location>
</feature>
<evidence type="ECO:0000256" key="1">
    <source>
        <dbReference type="ARBA" id="ARBA00004123"/>
    </source>
</evidence>
<organism evidence="11 12">
    <name type="scientific">Penicillium chermesinum</name>
    <dbReference type="NCBI Taxonomy" id="63820"/>
    <lineage>
        <taxon>Eukaryota</taxon>
        <taxon>Fungi</taxon>
        <taxon>Dikarya</taxon>
        <taxon>Ascomycota</taxon>
        <taxon>Pezizomycotina</taxon>
        <taxon>Eurotiomycetes</taxon>
        <taxon>Eurotiomycetidae</taxon>
        <taxon>Eurotiales</taxon>
        <taxon>Aspergillaceae</taxon>
        <taxon>Penicillium</taxon>
    </lineage>
</organism>
<comment type="subcellular location">
    <subcellularLocation>
        <location evidence="1">Nucleus</location>
    </subcellularLocation>
</comment>
<dbReference type="RefSeq" id="XP_058330521.1">
    <property type="nucleotide sequence ID" value="XM_058474781.1"/>
</dbReference>
<dbReference type="GO" id="GO:0008270">
    <property type="term" value="F:zinc ion binding"/>
    <property type="evidence" value="ECO:0007669"/>
    <property type="project" value="InterPro"/>
</dbReference>
<reference evidence="11" key="2">
    <citation type="journal article" date="2023" name="IMA Fungus">
        <title>Comparative genomic study of the Penicillium genus elucidates a diverse pangenome and 15 lateral gene transfer events.</title>
        <authorList>
            <person name="Petersen C."/>
            <person name="Sorensen T."/>
            <person name="Nielsen M.R."/>
            <person name="Sondergaard T.E."/>
            <person name="Sorensen J.L."/>
            <person name="Fitzpatrick D.A."/>
            <person name="Frisvad J.C."/>
            <person name="Nielsen K.L."/>
        </authorList>
    </citation>
    <scope>NUCLEOTIDE SEQUENCE</scope>
    <source>
        <strain evidence="11">IBT 19713</strain>
    </source>
</reference>
<evidence type="ECO:0000313" key="11">
    <source>
        <dbReference type="EMBL" id="KAJ5232528.1"/>
    </source>
</evidence>
<name>A0A9W9P1Y2_9EURO</name>
<dbReference type="AlphaFoldDB" id="A0A9W9P1Y2"/>
<keyword evidence="8" id="KW-0175">Coiled coil</keyword>
<dbReference type="SMART" id="SM00906">
    <property type="entry name" value="Fungal_trans"/>
    <property type="match status" value="1"/>
</dbReference>
<dbReference type="GO" id="GO:0006351">
    <property type="term" value="P:DNA-templated transcription"/>
    <property type="evidence" value="ECO:0007669"/>
    <property type="project" value="InterPro"/>
</dbReference>
<keyword evidence="6" id="KW-0804">Transcription</keyword>
<keyword evidence="5" id="KW-0238">DNA-binding</keyword>
<keyword evidence="7" id="KW-0539">Nucleus</keyword>
<accession>A0A9W9P1Y2</accession>
<dbReference type="GO" id="GO:0005634">
    <property type="term" value="C:nucleus"/>
    <property type="evidence" value="ECO:0007669"/>
    <property type="project" value="UniProtKB-SubCell"/>
</dbReference>
<comment type="caution">
    <text evidence="11">The sequence shown here is derived from an EMBL/GenBank/DDBJ whole genome shotgun (WGS) entry which is preliminary data.</text>
</comment>
<dbReference type="CDD" id="cd12148">
    <property type="entry name" value="fungal_TF_MHR"/>
    <property type="match status" value="1"/>
</dbReference>
<evidence type="ECO:0000256" key="6">
    <source>
        <dbReference type="ARBA" id="ARBA00023163"/>
    </source>
</evidence>
<dbReference type="InterPro" id="IPR052202">
    <property type="entry name" value="Yeast_MetPath_Reg"/>
</dbReference>
<dbReference type="Proteomes" id="UP001150941">
    <property type="component" value="Unassembled WGS sequence"/>
</dbReference>
<evidence type="ECO:0000256" key="8">
    <source>
        <dbReference type="SAM" id="Coils"/>
    </source>
</evidence>
<evidence type="ECO:0000313" key="12">
    <source>
        <dbReference type="Proteomes" id="UP001150941"/>
    </source>
</evidence>
<keyword evidence="2" id="KW-0479">Metal-binding</keyword>